<dbReference type="AlphaFoldDB" id="A0A6A1WGI6"/>
<evidence type="ECO:0000313" key="2">
    <source>
        <dbReference type="Proteomes" id="UP000516437"/>
    </source>
</evidence>
<protein>
    <submittedName>
        <fullName evidence="1">Uncharacterized protein</fullName>
    </submittedName>
</protein>
<dbReference type="Proteomes" id="UP000516437">
    <property type="component" value="Chromosome 2"/>
</dbReference>
<accession>A0A6A1WGI6</accession>
<name>A0A6A1WGI6_9ROSI</name>
<gene>
    <name evidence="1" type="ORF">CJ030_MR2G016854</name>
</gene>
<reference evidence="1 2" key="1">
    <citation type="journal article" date="2019" name="Plant Biotechnol. J.">
        <title>The red bayberry genome and genetic basis of sex determination.</title>
        <authorList>
            <person name="Jia H.M."/>
            <person name="Jia H.J."/>
            <person name="Cai Q.L."/>
            <person name="Wang Y."/>
            <person name="Zhao H.B."/>
            <person name="Yang W.F."/>
            <person name="Wang G.Y."/>
            <person name="Li Y.H."/>
            <person name="Zhan D.L."/>
            <person name="Shen Y.T."/>
            <person name="Niu Q.F."/>
            <person name="Chang L."/>
            <person name="Qiu J."/>
            <person name="Zhao L."/>
            <person name="Xie H.B."/>
            <person name="Fu W.Y."/>
            <person name="Jin J."/>
            <person name="Li X.W."/>
            <person name="Jiao Y."/>
            <person name="Zhou C.C."/>
            <person name="Tu T."/>
            <person name="Chai C.Y."/>
            <person name="Gao J.L."/>
            <person name="Fan L.J."/>
            <person name="van de Weg E."/>
            <person name="Wang J.Y."/>
            <person name="Gao Z.S."/>
        </authorList>
    </citation>
    <scope>NUCLEOTIDE SEQUENCE [LARGE SCALE GENOMIC DNA]</scope>
    <source>
        <tissue evidence="1">Leaves</tissue>
    </source>
</reference>
<evidence type="ECO:0000313" key="1">
    <source>
        <dbReference type="EMBL" id="KAB1223486.1"/>
    </source>
</evidence>
<dbReference type="EMBL" id="RXIC02000020">
    <property type="protein sequence ID" value="KAB1223486.1"/>
    <property type="molecule type" value="Genomic_DNA"/>
</dbReference>
<comment type="caution">
    <text evidence="1">The sequence shown here is derived from an EMBL/GenBank/DDBJ whole genome shotgun (WGS) entry which is preliminary data.</text>
</comment>
<organism evidence="1 2">
    <name type="scientific">Morella rubra</name>
    <name type="common">Chinese bayberry</name>
    <dbReference type="NCBI Taxonomy" id="262757"/>
    <lineage>
        <taxon>Eukaryota</taxon>
        <taxon>Viridiplantae</taxon>
        <taxon>Streptophyta</taxon>
        <taxon>Embryophyta</taxon>
        <taxon>Tracheophyta</taxon>
        <taxon>Spermatophyta</taxon>
        <taxon>Magnoliopsida</taxon>
        <taxon>eudicotyledons</taxon>
        <taxon>Gunneridae</taxon>
        <taxon>Pentapetalae</taxon>
        <taxon>rosids</taxon>
        <taxon>fabids</taxon>
        <taxon>Fagales</taxon>
        <taxon>Myricaceae</taxon>
        <taxon>Morella</taxon>
    </lineage>
</organism>
<keyword evidence="2" id="KW-1185">Reference proteome</keyword>
<proteinExistence type="predicted"/>
<sequence length="89" mass="10170">MTILTSCRWEGTHPYVASNPKYYPWFKMDEMPTNVQSWVWTDAVACCYSGKKLWSVVLSLSSWAGSSRGIYLGGWLIPRSSKSSSPRWN</sequence>